<evidence type="ECO:0000256" key="3">
    <source>
        <dbReference type="ARBA" id="ARBA00023136"/>
    </source>
</evidence>
<evidence type="ECO:0000256" key="1">
    <source>
        <dbReference type="ARBA" id="ARBA00022692"/>
    </source>
</evidence>
<feature type="region of interest" description="Disordered" evidence="4">
    <location>
        <begin position="54"/>
        <end position="88"/>
    </location>
</feature>
<dbReference type="Gene3D" id="1.20.1560.10">
    <property type="entry name" value="ABC transporter type 1, transmembrane domain"/>
    <property type="match status" value="1"/>
</dbReference>
<dbReference type="GO" id="GO:0005524">
    <property type="term" value="F:ATP binding"/>
    <property type="evidence" value="ECO:0007669"/>
    <property type="project" value="InterPro"/>
</dbReference>
<gene>
    <name evidence="5" type="primary">Q2FZF0</name>
</gene>
<feature type="compositionally biased region" description="Low complexity" evidence="4">
    <location>
        <begin position="55"/>
        <end position="70"/>
    </location>
</feature>
<dbReference type="AlphaFoldDB" id="A0A5K1JU05"/>
<dbReference type="SUPFAM" id="SSF90123">
    <property type="entry name" value="ABC transporter transmembrane region"/>
    <property type="match status" value="1"/>
</dbReference>
<evidence type="ECO:0000256" key="4">
    <source>
        <dbReference type="SAM" id="MobiDB-lite"/>
    </source>
</evidence>
<organism evidence="5">
    <name type="scientific">Ganoderma boninense</name>
    <dbReference type="NCBI Taxonomy" id="34458"/>
    <lineage>
        <taxon>Eukaryota</taxon>
        <taxon>Fungi</taxon>
        <taxon>Dikarya</taxon>
        <taxon>Basidiomycota</taxon>
        <taxon>Agaricomycotina</taxon>
        <taxon>Agaricomycetes</taxon>
        <taxon>Polyporales</taxon>
        <taxon>Polyporaceae</taxon>
        <taxon>Ganoderma</taxon>
    </lineage>
</organism>
<evidence type="ECO:0000256" key="2">
    <source>
        <dbReference type="ARBA" id="ARBA00022989"/>
    </source>
</evidence>
<protein>
    <submittedName>
        <fullName evidence="5">Iron-regulated surface determinant protein B (Fur-regulated protein B) (Staphylococcal iron-regulated protein H) (Staphylococcus aureus surface protein J)</fullName>
    </submittedName>
</protein>
<name>A0A5K1JU05_9APHY</name>
<keyword evidence="1" id="KW-0812">Transmembrane</keyword>
<proteinExistence type="predicted"/>
<dbReference type="InterPro" id="IPR036640">
    <property type="entry name" value="ABC1_TM_sf"/>
</dbReference>
<keyword evidence="3" id="KW-0472">Membrane</keyword>
<dbReference type="GO" id="GO:0016020">
    <property type="term" value="C:membrane"/>
    <property type="evidence" value="ECO:0007669"/>
    <property type="project" value="InterPro"/>
</dbReference>
<reference evidence="5" key="1">
    <citation type="submission" date="2019-10" db="EMBL/GenBank/DDBJ databases">
        <authorList>
            <person name="Nor Muhammad N."/>
        </authorList>
    </citation>
    <scope>NUCLEOTIDE SEQUENCE</scope>
</reference>
<dbReference type="EMBL" id="LR724322">
    <property type="protein sequence ID" value="VWO94902.1"/>
    <property type="molecule type" value="Genomic_DNA"/>
</dbReference>
<keyword evidence="2" id="KW-1133">Transmembrane helix</keyword>
<evidence type="ECO:0000313" key="5">
    <source>
        <dbReference type="EMBL" id="VWO94902.1"/>
    </source>
</evidence>
<sequence>MLALSARILVAPSLRPAALGPLSRHVSSPPCFRAFRGPPGSRLASLRLPSGRCFATSPSSRSPEASPSTSVPVSEGKPTQEGSTQAKANLPRRSIWSRFLPSNAQESGKSASSFRKVVALALPEKKPLGIAIGLLLVSSTVSMSVPFTIGKLIDYFSTANPVRSTLVFARSAVQDPCMLITAPLI</sequence>
<accession>A0A5K1JU05</accession>